<name>A0ABR4LCG5_9EURO</name>
<protein>
    <submittedName>
        <fullName evidence="1">Alkylmercury lyase-domain-containing protein</fullName>
    </submittedName>
</protein>
<keyword evidence="2" id="KW-1185">Reference proteome</keyword>
<accession>A0ABR4LCG5</accession>
<dbReference type="RefSeq" id="XP_070881199.1">
    <property type="nucleotide sequence ID" value="XM_071030449.1"/>
</dbReference>
<dbReference type="InterPro" id="IPR004927">
    <property type="entry name" value="MerB"/>
</dbReference>
<evidence type="ECO:0000313" key="1">
    <source>
        <dbReference type="EMBL" id="KAL2862220.1"/>
    </source>
</evidence>
<dbReference type="GeneID" id="98145521"/>
<dbReference type="Proteomes" id="UP001610432">
    <property type="component" value="Unassembled WGS sequence"/>
</dbReference>
<sequence length="237" mass="26827">MNDTMDNTTRNVRHQLFQFYLRECRPPTTDELAKASGMNVSEIPAILKKLEDLHHIVLYKHECAPTPIAMAHPFSHLPTSVVVSSGPRTWWANCTWCALGLASMLSPAESTVSIRSGSIGTQLQFVIQGDEVKCFTPQGEINASDCCVHFSVPPSTWWRDVRFACGTIQVFASRQEAHEWPAKRGFHSGDIISLETAWALSKEWYHDKHEHGYNRKSAEEVKELYTRLGMTSDFWSS</sequence>
<proteinExistence type="predicted"/>
<dbReference type="Gene3D" id="3.30.450.410">
    <property type="match status" value="1"/>
</dbReference>
<dbReference type="SUPFAM" id="SSF160387">
    <property type="entry name" value="NosL/MerB-like"/>
    <property type="match status" value="1"/>
</dbReference>
<dbReference type="GO" id="GO:0016829">
    <property type="term" value="F:lyase activity"/>
    <property type="evidence" value="ECO:0007669"/>
    <property type="project" value="UniProtKB-KW"/>
</dbReference>
<dbReference type="InterPro" id="IPR053717">
    <property type="entry name" value="MerB_lyase_sf"/>
</dbReference>
<dbReference type="EMBL" id="JBFXLQ010000071">
    <property type="protein sequence ID" value="KAL2862220.1"/>
    <property type="molecule type" value="Genomic_DNA"/>
</dbReference>
<dbReference type="Pfam" id="PF03243">
    <property type="entry name" value="MerB"/>
    <property type="match status" value="1"/>
</dbReference>
<comment type="caution">
    <text evidence="1">The sequence shown here is derived from an EMBL/GenBank/DDBJ whole genome shotgun (WGS) entry which is preliminary data.</text>
</comment>
<keyword evidence="1" id="KW-0456">Lyase</keyword>
<organism evidence="1 2">
    <name type="scientific">Aspergillus lucknowensis</name>
    <dbReference type="NCBI Taxonomy" id="176173"/>
    <lineage>
        <taxon>Eukaryota</taxon>
        <taxon>Fungi</taxon>
        <taxon>Dikarya</taxon>
        <taxon>Ascomycota</taxon>
        <taxon>Pezizomycotina</taxon>
        <taxon>Eurotiomycetes</taxon>
        <taxon>Eurotiomycetidae</taxon>
        <taxon>Eurotiales</taxon>
        <taxon>Aspergillaceae</taxon>
        <taxon>Aspergillus</taxon>
        <taxon>Aspergillus subgen. Nidulantes</taxon>
    </lineage>
</organism>
<gene>
    <name evidence="1" type="ORF">BJX67DRAFT_366835</name>
</gene>
<evidence type="ECO:0000313" key="2">
    <source>
        <dbReference type="Proteomes" id="UP001610432"/>
    </source>
</evidence>
<reference evidence="1 2" key="1">
    <citation type="submission" date="2024-07" db="EMBL/GenBank/DDBJ databases">
        <title>Section-level genome sequencing and comparative genomics of Aspergillus sections Usti and Cavernicolus.</title>
        <authorList>
            <consortium name="Lawrence Berkeley National Laboratory"/>
            <person name="Nybo J.L."/>
            <person name="Vesth T.C."/>
            <person name="Theobald S."/>
            <person name="Frisvad J.C."/>
            <person name="Larsen T.O."/>
            <person name="Kjaerboelling I."/>
            <person name="Rothschild-Mancinelli K."/>
            <person name="Lyhne E.K."/>
            <person name="Kogle M.E."/>
            <person name="Barry K."/>
            <person name="Clum A."/>
            <person name="Na H."/>
            <person name="Ledsgaard L."/>
            <person name="Lin J."/>
            <person name="Lipzen A."/>
            <person name="Kuo A."/>
            <person name="Riley R."/>
            <person name="Mondo S."/>
            <person name="Labutti K."/>
            <person name="Haridas S."/>
            <person name="Pangalinan J."/>
            <person name="Salamov A.A."/>
            <person name="Simmons B.A."/>
            <person name="Magnuson J.K."/>
            <person name="Chen J."/>
            <person name="Drula E."/>
            <person name="Henrissat B."/>
            <person name="Wiebenga A."/>
            <person name="Lubbers R.J."/>
            <person name="Gomes A.C."/>
            <person name="Macurrencykelacurrency M.R."/>
            <person name="Stajich J."/>
            <person name="Grigoriev I.V."/>
            <person name="Mortensen U.H."/>
            <person name="De Vries R.P."/>
            <person name="Baker S.E."/>
            <person name="Andersen M.R."/>
        </authorList>
    </citation>
    <scope>NUCLEOTIDE SEQUENCE [LARGE SCALE GENOMIC DNA]</scope>
    <source>
        <strain evidence="1 2">CBS 449.75</strain>
    </source>
</reference>